<dbReference type="Proteomes" id="UP000236268">
    <property type="component" value="Unassembled WGS sequence"/>
</dbReference>
<proteinExistence type="predicted"/>
<keyword evidence="2" id="KW-0614">Plasmid</keyword>
<dbReference type="PANTHER" id="PTHR46825">
    <property type="entry name" value="D-ALANYL-D-ALANINE-CARBOXYPEPTIDASE/ENDOPEPTIDASE AMPH"/>
    <property type="match status" value="1"/>
</dbReference>
<dbReference type="InterPro" id="IPR050491">
    <property type="entry name" value="AmpC-like"/>
</dbReference>
<dbReference type="PANTHER" id="PTHR46825:SF7">
    <property type="entry name" value="D-ALANYL-D-ALANINE CARBOXYPEPTIDASE"/>
    <property type="match status" value="1"/>
</dbReference>
<geneLocation type="plasmid" evidence="2">
    <name>p6unnamed</name>
</geneLocation>
<evidence type="ECO:0000259" key="1">
    <source>
        <dbReference type="Pfam" id="PF00144"/>
    </source>
</evidence>
<dbReference type="EMBL" id="POWG01000008">
    <property type="protein sequence ID" value="PNQ99138.1"/>
    <property type="molecule type" value="Genomic_DNA"/>
</dbReference>
<dbReference type="Pfam" id="PF00144">
    <property type="entry name" value="Beta-lactamase"/>
    <property type="match status" value="1"/>
</dbReference>
<gene>
    <name evidence="2" type="ORF">C1S70_09935</name>
</gene>
<name>A0A2K1G2X0_9PROT</name>
<evidence type="ECO:0000313" key="2">
    <source>
        <dbReference type="EMBL" id="PNQ99138.1"/>
    </source>
</evidence>
<dbReference type="GO" id="GO:0016787">
    <property type="term" value="F:hydrolase activity"/>
    <property type="evidence" value="ECO:0007669"/>
    <property type="project" value="UniProtKB-KW"/>
</dbReference>
<comment type="caution">
    <text evidence="2">The sequence shown here is derived from an EMBL/GenBank/DDBJ whole genome shotgun (WGS) entry which is preliminary data.</text>
</comment>
<accession>A0A2K1G2X0</accession>
<keyword evidence="2" id="KW-0378">Hydrolase</keyword>
<dbReference type="Gene3D" id="3.40.710.10">
    <property type="entry name" value="DD-peptidase/beta-lactamase superfamily"/>
    <property type="match status" value="1"/>
</dbReference>
<dbReference type="InterPro" id="IPR001466">
    <property type="entry name" value="Beta-lactam-related"/>
</dbReference>
<reference evidence="2 3" key="1">
    <citation type="submission" date="2018-01" db="EMBL/GenBank/DDBJ databases">
        <title>Whole genome sequence of Azospirillum brasilense REC3 isolated from strawberry roots.</title>
        <authorList>
            <person name="Fontana C.A."/>
            <person name="Salazar S.M."/>
            <person name="Bassi D."/>
            <person name="Puglisi E."/>
            <person name="Lovaisa N.C."/>
            <person name="Toffoli L.M."/>
            <person name="Pedraza R."/>
            <person name="Cocconcelli P.S."/>
        </authorList>
    </citation>
    <scope>NUCLEOTIDE SEQUENCE [LARGE SCALE GENOMIC DNA]</scope>
    <source>
        <strain evidence="2 3">REC3</strain>
        <plasmid evidence="2">p6unnamed</plasmid>
    </source>
</reference>
<evidence type="ECO:0000313" key="3">
    <source>
        <dbReference type="Proteomes" id="UP000236268"/>
    </source>
</evidence>
<protein>
    <submittedName>
        <fullName evidence="2">Serine hydrolase</fullName>
    </submittedName>
</protein>
<dbReference type="RefSeq" id="WP_103039729.1">
    <property type="nucleotide sequence ID" value="NZ_POWG01000008.1"/>
</dbReference>
<sequence length="350" mass="37144">MDRYTADRLTRLLDEGDGPAAARAAVVAVRSGPHSWTTGLARSGAPLPPATARFLIYSITKTLTAAALLRLCERGLIDPDAPLDRWLPDFAAAGRITLAQLLAHRAGLRNYGGSPAYHAAVRAGEEPWSEDGFLEHCRASDLFAPPGREFSYSNIGYLLAKRVLERASGLPFAQALDRELFGPLALTGWSVPTERGDLSGLWTGPSPYLGGRDGLPADVAARYHPGWVAHGVVAATAADIADLLHALFAGGLLPGAAAARMQESFPVPGTMRGRPWVEPGYGLGLMVERDGQAGPYWGHTGGGPGGSACAYHFPARKPGEEPVTVALFTDGEDNDQAEWMTVEAVESLRE</sequence>
<dbReference type="SUPFAM" id="SSF56601">
    <property type="entry name" value="beta-lactamase/transpeptidase-like"/>
    <property type="match status" value="1"/>
</dbReference>
<dbReference type="InterPro" id="IPR012338">
    <property type="entry name" value="Beta-lactam/transpept-like"/>
</dbReference>
<feature type="domain" description="Beta-lactamase-related" evidence="1">
    <location>
        <begin position="21"/>
        <end position="334"/>
    </location>
</feature>
<organism evidence="2 3">
    <name type="scientific">Azospirillum argentinense</name>
    <dbReference type="NCBI Taxonomy" id="2970906"/>
    <lineage>
        <taxon>Bacteria</taxon>
        <taxon>Pseudomonadati</taxon>
        <taxon>Pseudomonadota</taxon>
        <taxon>Alphaproteobacteria</taxon>
        <taxon>Rhodospirillales</taxon>
        <taxon>Azospirillaceae</taxon>
        <taxon>Azospirillum</taxon>
    </lineage>
</organism>
<dbReference type="AlphaFoldDB" id="A0A2K1G2X0"/>